<reference evidence="16" key="1">
    <citation type="submission" date="2013-12" db="EMBL/GenBank/DDBJ databases">
        <authorList>
            <person name="Aslett M."/>
        </authorList>
    </citation>
    <scope>NUCLEOTIDE SEQUENCE [LARGE SCALE GENOMIC DNA]</scope>
    <source>
        <strain evidence="16">Lindley</strain>
    </source>
</reference>
<dbReference type="InterPro" id="IPR020610">
    <property type="entry name" value="Thiolase_AS"/>
</dbReference>
<dbReference type="GO" id="GO:0003988">
    <property type="term" value="F:acetyl-CoA C-acyltransferase activity"/>
    <property type="evidence" value="ECO:0007669"/>
    <property type="project" value="UniProtKB-EC"/>
</dbReference>
<proteinExistence type="inferred from homology"/>
<evidence type="ECO:0000256" key="10">
    <source>
        <dbReference type="ARBA" id="ARBA00023315"/>
    </source>
</evidence>
<dbReference type="Gene3D" id="3.40.47.10">
    <property type="match status" value="1"/>
</dbReference>
<protein>
    <recommendedName>
        <fullName evidence="11">acetyl-CoA C-acyltransferase</fullName>
        <ecNumber evidence="11">2.3.1.16</ecNumber>
    </recommendedName>
</protein>
<dbReference type="GO" id="GO:0006635">
    <property type="term" value="P:fatty acid beta-oxidation"/>
    <property type="evidence" value="ECO:0007669"/>
    <property type="project" value="TreeGrafter"/>
</dbReference>
<keyword evidence="4" id="KW-0963">Cytoplasm</keyword>
<keyword evidence="8" id="KW-0103">Bromodomain</keyword>
<keyword evidence="6" id="KW-0276">Fatty acid metabolism</keyword>
<dbReference type="PANTHER" id="PTHR18919">
    <property type="entry name" value="ACETYL-COA C-ACYLTRANSFERASE"/>
    <property type="match status" value="1"/>
</dbReference>
<evidence type="ECO:0000256" key="12">
    <source>
        <dbReference type="SAM" id="MobiDB-lite"/>
    </source>
</evidence>
<feature type="compositionally biased region" description="Basic and acidic residues" evidence="12">
    <location>
        <begin position="108"/>
        <end position="121"/>
    </location>
</feature>
<dbReference type="Proteomes" id="UP000050741">
    <property type="component" value="Unassembled WGS sequence"/>
</dbReference>
<dbReference type="Pfam" id="PF02803">
    <property type="entry name" value="Thiolase_C"/>
    <property type="match status" value="1"/>
</dbReference>
<dbReference type="FunFam" id="3.40.47.10:FF:000011">
    <property type="entry name" value="3-ketoacyl-CoA thiolase"/>
    <property type="match status" value="1"/>
</dbReference>
<evidence type="ECO:0000259" key="13">
    <source>
        <dbReference type="Pfam" id="PF00108"/>
    </source>
</evidence>
<comment type="similarity">
    <text evidence="3">Belongs to the thiolase-like superfamily. Thiolase family.</text>
</comment>
<dbReference type="NCBIfam" id="TIGR01930">
    <property type="entry name" value="AcCoA-C-Actrans"/>
    <property type="match status" value="1"/>
</dbReference>
<keyword evidence="7" id="KW-0443">Lipid metabolism</keyword>
<dbReference type="GO" id="GO:0005739">
    <property type="term" value="C:mitochondrion"/>
    <property type="evidence" value="ECO:0007669"/>
    <property type="project" value="UniProtKB-SubCell"/>
</dbReference>
<dbReference type="InterPro" id="IPR020613">
    <property type="entry name" value="Thiolase_CS"/>
</dbReference>
<name>A0A183BQ59_GLOPA</name>
<dbReference type="InterPro" id="IPR021900">
    <property type="entry name" value="DUF3512"/>
</dbReference>
<reference evidence="17" key="3">
    <citation type="submission" date="2016-06" db="UniProtKB">
        <authorList>
            <consortium name="WormBaseParasite"/>
        </authorList>
    </citation>
    <scope>IDENTIFICATION</scope>
</reference>
<dbReference type="InterPro" id="IPR002155">
    <property type="entry name" value="Thiolase"/>
</dbReference>
<feature type="compositionally biased region" description="Polar residues" evidence="12">
    <location>
        <begin position="148"/>
        <end position="159"/>
    </location>
</feature>
<feature type="compositionally biased region" description="Basic residues" evidence="12">
    <location>
        <begin position="85"/>
        <end position="94"/>
    </location>
</feature>
<dbReference type="EC" id="2.3.1.16" evidence="11"/>
<evidence type="ECO:0000256" key="9">
    <source>
        <dbReference type="ARBA" id="ARBA00023128"/>
    </source>
</evidence>
<dbReference type="PROSITE" id="PS00099">
    <property type="entry name" value="THIOLASE_3"/>
    <property type="match status" value="1"/>
</dbReference>
<keyword evidence="16" id="KW-1185">Reference proteome</keyword>
<dbReference type="AlphaFoldDB" id="A0A183BQ59"/>
<dbReference type="InterPro" id="IPR020617">
    <property type="entry name" value="Thiolase_C"/>
</dbReference>
<comment type="subcellular location">
    <subcellularLocation>
        <location evidence="1">Mitochondrion</location>
    </subcellularLocation>
</comment>
<evidence type="ECO:0000259" key="15">
    <source>
        <dbReference type="Pfam" id="PF02803"/>
    </source>
</evidence>
<dbReference type="Gene3D" id="1.20.920.10">
    <property type="entry name" value="Bromodomain-like"/>
    <property type="match status" value="1"/>
</dbReference>
<accession>A0A183BQ59</accession>
<feature type="domain" description="Thiolase N-terminal" evidence="13">
    <location>
        <begin position="498"/>
        <end position="769"/>
    </location>
</feature>
<dbReference type="Pfam" id="PF00439">
    <property type="entry name" value="Bromodomain"/>
    <property type="match status" value="1"/>
</dbReference>
<evidence type="ECO:0000256" key="5">
    <source>
        <dbReference type="ARBA" id="ARBA00022679"/>
    </source>
</evidence>
<feature type="region of interest" description="Disordered" evidence="12">
    <location>
        <begin position="1"/>
        <end position="26"/>
    </location>
</feature>
<evidence type="ECO:0000256" key="8">
    <source>
        <dbReference type="ARBA" id="ARBA00023117"/>
    </source>
</evidence>
<keyword evidence="10" id="KW-0012">Acyltransferase</keyword>
<evidence type="ECO:0000259" key="14">
    <source>
        <dbReference type="Pfam" id="PF00439"/>
    </source>
</evidence>
<evidence type="ECO:0000256" key="6">
    <source>
        <dbReference type="ARBA" id="ARBA00022832"/>
    </source>
</evidence>
<evidence type="ECO:0000256" key="1">
    <source>
        <dbReference type="ARBA" id="ARBA00004173"/>
    </source>
</evidence>
<dbReference type="SUPFAM" id="SSF47370">
    <property type="entry name" value="Bromodomain"/>
    <property type="match status" value="1"/>
</dbReference>
<dbReference type="InterPro" id="IPR001487">
    <property type="entry name" value="Bromodomain"/>
</dbReference>
<comment type="pathway">
    <text evidence="2">Lipid metabolism; fatty acid beta-oxidation.</text>
</comment>
<evidence type="ECO:0000256" key="4">
    <source>
        <dbReference type="ARBA" id="ARBA00022490"/>
    </source>
</evidence>
<keyword evidence="9" id="KW-0496">Mitochondrion</keyword>
<feature type="region of interest" description="Disordered" evidence="12">
    <location>
        <begin position="43"/>
        <end position="159"/>
    </location>
</feature>
<evidence type="ECO:0000256" key="2">
    <source>
        <dbReference type="ARBA" id="ARBA00005005"/>
    </source>
</evidence>
<sequence>MLSRDREASTSTSSSNIRRLLGAPPSLSRDVIAKSFVKVERNHEASIGEEYSGEESDTAKTADETEGEAKPLQLDDDEGSATPGKRQKRRKRRIPFSGQSLKAKRKAERREKLLAEKKNEVQDGNNAEEVRTDEISSPPPANDLVTEEPQQQTKPSPVTFTPFQLLCDNLIRKFMAKDPEQYFTHPVTDLEAPGYHTIVEYPMAFSTVQEKIELLAVFIIWLHKNWPFWKTLTEEQLGIRLRGQERQQPKNGMKEDDRKRSLEFLSDNQKMEEIMSSAPVKIKERLTRRKPCHIAYLDNKEGALALNVLTASEPTERTLGDHVKPLSKGNPGLCAPFVPRICSDYLISYTNPGPFASFAPHFDMTWATMSSRDSDLILSCYGDKDNVADACALRHMATNSGPLASSLLLERPFPAEHRLHKTGKMIEELASMQHHRLSKAAPQTLSETTEPDESEVQLAEEIVQELGQHVVHLGAKPASLQQQKAAGVGAQPNKRSNVVLLDAVRTPFLQSNTTFRELLAVDLQRHALKALVERTKISFDDIGHIVCGQVVQECRTSNIAREAAITAGFPDSIPCNTVTLACISSGVSVQNISQMIATGYLKAGIAGGVELLSDFPIRYNRKVRLSLIDYLKAKSYGDKFKHIKTVATNWFSPEYPAVSEFTTGEVMGNSGDRLAAAFCVEQDEFAIRSHTLADKASREGKLEDVVPMFVPLGKHKGTTVAKDNGVRVSTMEQMEKLKAAFIKPHGSVTAANSSYLTDGASAALIASEEFAREKGYQPKAFIRETLFVAQDPKDQLLLGPAYVIPKLLDKAGLSIKDIDVFEIHEAFAGQVLANFKALDSDWFCQNHMKRKGKFGLLPLDKVNLWGGSLSLGHPFGATGVRLLAHAANRLKSEGGSFAVIAACAAGGHGMGMLVENYESKRK</sequence>
<evidence type="ECO:0000256" key="11">
    <source>
        <dbReference type="ARBA" id="ARBA00024073"/>
    </source>
</evidence>
<evidence type="ECO:0000313" key="16">
    <source>
        <dbReference type="Proteomes" id="UP000050741"/>
    </source>
</evidence>
<dbReference type="SUPFAM" id="SSF53901">
    <property type="entry name" value="Thiolase-like"/>
    <property type="match status" value="1"/>
</dbReference>
<dbReference type="Pfam" id="PF12024">
    <property type="entry name" value="DUF3512"/>
    <property type="match status" value="1"/>
</dbReference>
<reference evidence="16" key="2">
    <citation type="submission" date="2014-05" db="EMBL/GenBank/DDBJ databases">
        <title>The genome and life-stage specific transcriptomes of Globodera pallida elucidate key aspects of plant parasitism by a cyst nematode.</title>
        <authorList>
            <person name="Cotton J.A."/>
            <person name="Lilley C.J."/>
            <person name="Jones L.M."/>
            <person name="Kikuchi T."/>
            <person name="Reid A.J."/>
            <person name="Thorpe P."/>
            <person name="Tsai I.J."/>
            <person name="Beasley H."/>
            <person name="Blok V."/>
            <person name="Cock P.J.A."/>
            <person name="Van den Akker S.E."/>
            <person name="Holroyd N."/>
            <person name="Hunt M."/>
            <person name="Mantelin S."/>
            <person name="Naghra H."/>
            <person name="Pain A."/>
            <person name="Palomares-Rius J.E."/>
            <person name="Zarowiecki M."/>
            <person name="Berriman M."/>
            <person name="Jones J.T."/>
            <person name="Urwin P.E."/>
        </authorList>
    </citation>
    <scope>NUCLEOTIDE SEQUENCE [LARGE SCALE GENOMIC DNA]</scope>
    <source>
        <strain evidence="16">Lindley</strain>
    </source>
</reference>
<feature type="domain" description="Bromo" evidence="14">
    <location>
        <begin position="167"/>
        <end position="213"/>
    </location>
</feature>
<keyword evidence="5" id="KW-0808">Transferase</keyword>
<dbReference type="PANTHER" id="PTHR18919:SF153">
    <property type="entry name" value="TRIFUNCTIONAL ENZYME SUBUNIT BETA, MITOCHONDRIAL"/>
    <property type="match status" value="1"/>
</dbReference>
<dbReference type="Pfam" id="PF00108">
    <property type="entry name" value="Thiolase_N"/>
    <property type="match status" value="1"/>
</dbReference>
<feature type="compositionally biased region" description="Basic and acidic residues" evidence="12">
    <location>
        <begin position="57"/>
        <end position="69"/>
    </location>
</feature>
<dbReference type="InterPro" id="IPR036427">
    <property type="entry name" value="Bromodomain-like_sf"/>
</dbReference>
<evidence type="ECO:0000313" key="17">
    <source>
        <dbReference type="WBParaSite" id="GPLIN_000274500"/>
    </source>
</evidence>
<feature type="domain" description="Thiolase C-terminal" evidence="15">
    <location>
        <begin position="777"/>
        <end position="915"/>
    </location>
</feature>
<dbReference type="WBParaSite" id="GPLIN_000274500">
    <property type="protein sequence ID" value="GPLIN_000274500"/>
    <property type="gene ID" value="GPLIN_000274500"/>
</dbReference>
<dbReference type="PROSITE" id="PS00737">
    <property type="entry name" value="THIOLASE_2"/>
    <property type="match status" value="1"/>
</dbReference>
<dbReference type="CDD" id="cd00751">
    <property type="entry name" value="thiolase"/>
    <property type="match status" value="1"/>
</dbReference>
<evidence type="ECO:0000256" key="3">
    <source>
        <dbReference type="ARBA" id="ARBA00010982"/>
    </source>
</evidence>
<dbReference type="InterPro" id="IPR020616">
    <property type="entry name" value="Thiolase_N"/>
</dbReference>
<organism evidence="16 17">
    <name type="scientific">Globodera pallida</name>
    <name type="common">Potato cyst nematode worm</name>
    <name type="synonym">Heterodera pallida</name>
    <dbReference type="NCBI Taxonomy" id="36090"/>
    <lineage>
        <taxon>Eukaryota</taxon>
        <taxon>Metazoa</taxon>
        <taxon>Ecdysozoa</taxon>
        <taxon>Nematoda</taxon>
        <taxon>Chromadorea</taxon>
        <taxon>Rhabditida</taxon>
        <taxon>Tylenchina</taxon>
        <taxon>Tylenchomorpha</taxon>
        <taxon>Tylenchoidea</taxon>
        <taxon>Heteroderidae</taxon>
        <taxon>Heteroderinae</taxon>
        <taxon>Globodera</taxon>
    </lineage>
</organism>
<evidence type="ECO:0000256" key="7">
    <source>
        <dbReference type="ARBA" id="ARBA00023098"/>
    </source>
</evidence>
<dbReference type="InterPro" id="IPR016039">
    <property type="entry name" value="Thiolase-like"/>
</dbReference>